<dbReference type="PANTHER" id="PTHR43657">
    <property type="entry name" value="TRYPTOPHAN RNA-BINDING ATTENUATOR PROTEIN-LIKE PROTEIN"/>
    <property type="match status" value="1"/>
</dbReference>
<dbReference type="InterPro" id="IPR036983">
    <property type="entry name" value="AIM24_sf"/>
</dbReference>
<sequence>MSVEKMQGYPFALTGQPDYSFLTVQVPANETLKVEASAMATMDSHMRMKTRLRGGIGRLMTGESLFINEYTAADASGEIGIAPGSPGDMAHVFLNDESIYLQSAAFVAATSGVDIETKWQGLTRGFFSGESLFLIRCRGQGDLWFNTYGAMIERDVTEDYVVDTGHIVAFTDGLDYEISKPSGYKSLFFSGEGFVCRFSGQGKIWIQTRQASALAAWAEPFRRIIKQKKD</sequence>
<name>A0ABP8V109_9GAMM</name>
<dbReference type="Pfam" id="PF01987">
    <property type="entry name" value="AIM24"/>
    <property type="match status" value="1"/>
</dbReference>
<dbReference type="Gene3D" id="3.60.160.10">
    <property type="entry name" value="Mitochondrial biogenesis AIM24"/>
    <property type="match status" value="1"/>
</dbReference>
<reference evidence="2" key="1">
    <citation type="journal article" date="2019" name="Int. J. Syst. Evol. Microbiol.">
        <title>The Global Catalogue of Microorganisms (GCM) 10K type strain sequencing project: providing services to taxonomists for standard genome sequencing and annotation.</title>
        <authorList>
            <consortium name="The Broad Institute Genomics Platform"/>
            <consortium name="The Broad Institute Genome Sequencing Center for Infectious Disease"/>
            <person name="Wu L."/>
            <person name="Ma J."/>
        </authorList>
    </citation>
    <scope>NUCLEOTIDE SEQUENCE [LARGE SCALE GENOMIC DNA]</scope>
    <source>
        <strain evidence="2">JCM 17805</strain>
    </source>
</reference>
<dbReference type="PANTHER" id="PTHR43657:SF1">
    <property type="entry name" value="ALTERED INHERITANCE OF MITOCHONDRIA PROTEIN 24, MITOCHONDRIAL"/>
    <property type="match status" value="1"/>
</dbReference>
<keyword evidence="2" id="KW-1185">Reference proteome</keyword>
<dbReference type="EMBL" id="BAABFL010000301">
    <property type="protein sequence ID" value="GAA4649770.1"/>
    <property type="molecule type" value="Genomic_DNA"/>
</dbReference>
<protein>
    <submittedName>
        <fullName evidence="1">TIGR00266 family protein</fullName>
    </submittedName>
</protein>
<dbReference type="InterPro" id="IPR016031">
    <property type="entry name" value="Trp_RNA-bd_attenuator-like_dom"/>
</dbReference>
<evidence type="ECO:0000313" key="1">
    <source>
        <dbReference type="EMBL" id="GAA4649770.1"/>
    </source>
</evidence>
<proteinExistence type="predicted"/>
<dbReference type="SUPFAM" id="SSF51219">
    <property type="entry name" value="TRAP-like"/>
    <property type="match status" value="1"/>
</dbReference>
<comment type="caution">
    <text evidence="1">The sequence shown here is derived from an EMBL/GenBank/DDBJ whole genome shotgun (WGS) entry which is preliminary data.</text>
</comment>
<dbReference type="InterPro" id="IPR002838">
    <property type="entry name" value="AIM24"/>
</dbReference>
<evidence type="ECO:0000313" key="2">
    <source>
        <dbReference type="Proteomes" id="UP001500604"/>
    </source>
</evidence>
<dbReference type="Proteomes" id="UP001500604">
    <property type="component" value="Unassembled WGS sequence"/>
</dbReference>
<organism evidence="1 2">
    <name type="scientific">Kistimonas scapharcae</name>
    <dbReference type="NCBI Taxonomy" id="1036133"/>
    <lineage>
        <taxon>Bacteria</taxon>
        <taxon>Pseudomonadati</taxon>
        <taxon>Pseudomonadota</taxon>
        <taxon>Gammaproteobacteria</taxon>
        <taxon>Oceanospirillales</taxon>
        <taxon>Endozoicomonadaceae</taxon>
        <taxon>Kistimonas</taxon>
    </lineage>
</organism>
<dbReference type="RefSeq" id="WP_345195765.1">
    <property type="nucleotide sequence ID" value="NZ_BAABFL010000301.1"/>
</dbReference>
<accession>A0ABP8V109</accession>
<gene>
    <name evidence="1" type="ORF">GCM10023116_20510</name>
</gene>
<dbReference type="NCBIfam" id="TIGR00266">
    <property type="entry name" value="TIGR00266 family protein"/>
    <property type="match status" value="1"/>
</dbReference>